<evidence type="ECO:0000256" key="6">
    <source>
        <dbReference type="ARBA" id="ARBA00023242"/>
    </source>
</evidence>
<dbReference type="InterPro" id="IPR033100">
    <property type="entry name" value="Rrp45"/>
</dbReference>
<comment type="subcellular location">
    <subcellularLocation>
        <location evidence="2">Cytoplasm</location>
    </subcellularLocation>
    <subcellularLocation>
        <location evidence="1">Nucleus</location>
    </subcellularLocation>
</comment>
<dbReference type="PANTHER" id="PTHR11097">
    <property type="entry name" value="EXOSOME COMPLEX EXONUCLEASE RIBOSOMAL RNA PROCESSING PROTEIN"/>
    <property type="match status" value="1"/>
</dbReference>
<evidence type="ECO:0000256" key="7">
    <source>
        <dbReference type="SAM" id="MobiDB-lite"/>
    </source>
</evidence>
<comment type="similarity">
    <text evidence="3">Belongs to the RNase PH family.</text>
</comment>
<evidence type="ECO:0008006" key="12">
    <source>
        <dbReference type="Google" id="ProtNLM"/>
    </source>
</evidence>
<accession>A0ABN9WXL8</accession>
<dbReference type="EMBL" id="CAUYUJ010019504">
    <property type="protein sequence ID" value="CAK0891677.1"/>
    <property type="molecule type" value="Genomic_DNA"/>
</dbReference>
<dbReference type="Pfam" id="PF03725">
    <property type="entry name" value="RNase_PH_C"/>
    <property type="match status" value="1"/>
</dbReference>
<evidence type="ECO:0000256" key="5">
    <source>
        <dbReference type="ARBA" id="ARBA00022884"/>
    </source>
</evidence>
<keyword evidence="11" id="KW-1185">Reference proteome</keyword>
<evidence type="ECO:0000256" key="2">
    <source>
        <dbReference type="ARBA" id="ARBA00004496"/>
    </source>
</evidence>
<feature type="domain" description="Exoribonuclease phosphorolytic" evidence="8">
    <location>
        <begin position="35"/>
        <end position="163"/>
    </location>
</feature>
<dbReference type="InterPro" id="IPR020568">
    <property type="entry name" value="Ribosomal_Su5_D2-typ_SF"/>
</dbReference>
<sequence length="451" mass="46421">MAAGGPVPKGEVEFALRALQNEGVRVDGRGLTASRRCGLKFGAEHGEVEVTFGATRALAVCSGEIVPPAPERPNEGRLSFHVDFGPMASPIFDLGRPSPQATSVANFVERLLRGSRAVDAEALCIVGGQKVWSIRVDIRALDDDGNLADVSAIAALCAVMHFRKADVDVSGESARVYSTEERVPVPLSIHHLPVPVTFALFRGAGKGADAETMWILDPSRVEEAAMAGAMCIAANQHGEICGVHKPGGLPVDIALIQHCTAMAQTRARELIETLRAELDADLARRAQGRKNVHRQFAEAQLLTVDWAATPAAGSSAPEPQAAQRLAALAPAAKEESVSVVASPRKPQRRRPGAAAAASAAEASGVAASSPPLSASAAAVAAQLAPGCDLAAELRAVAAEKAELERKLLAAEAGGAPVEPCAPGAGVSPAAGASPRKKKRRKSVSTGAAAAA</sequence>
<keyword evidence="4" id="KW-0963">Cytoplasm</keyword>
<dbReference type="Gene3D" id="3.30.230.70">
    <property type="entry name" value="GHMP Kinase, N-terminal domain"/>
    <property type="match status" value="1"/>
</dbReference>
<feature type="compositionally biased region" description="Low complexity" evidence="7">
    <location>
        <begin position="414"/>
        <end position="433"/>
    </location>
</feature>
<gene>
    <name evidence="10" type="ORF">PCOR1329_LOCUS71541</name>
</gene>
<evidence type="ECO:0000256" key="1">
    <source>
        <dbReference type="ARBA" id="ARBA00004123"/>
    </source>
</evidence>
<feature type="region of interest" description="Disordered" evidence="7">
    <location>
        <begin position="336"/>
        <end position="356"/>
    </location>
</feature>
<keyword evidence="5" id="KW-0694">RNA-binding</keyword>
<dbReference type="Proteomes" id="UP001189429">
    <property type="component" value="Unassembled WGS sequence"/>
</dbReference>
<dbReference type="Pfam" id="PF01138">
    <property type="entry name" value="RNase_PH"/>
    <property type="match status" value="1"/>
</dbReference>
<organism evidence="10 11">
    <name type="scientific">Prorocentrum cordatum</name>
    <dbReference type="NCBI Taxonomy" id="2364126"/>
    <lineage>
        <taxon>Eukaryota</taxon>
        <taxon>Sar</taxon>
        <taxon>Alveolata</taxon>
        <taxon>Dinophyceae</taxon>
        <taxon>Prorocentrales</taxon>
        <taxon>Prorocentraceae</taxon>
        <taxon>Prorocentrum</taxon>
    </lineage>
</organism>
<proteinExistence type="inferred from homology"/>
<name>A0ABN9WXL8_9DINO</name>
<dbReference type="InterPro" id="IPR001247">
    <property type="entry name" value="ExoRNase_PH_dom1"/>
</dbReference>
<evidence type="ECO:0000313" key="11">
    <source>
        <dbReference type="Proteomes" id="UP001189429"/>
    </source>
</evidence>
<dbReference type="PANTHER" id="PTHR11097:SF14">
    <property type="entry name" value="EXOSOME COMPLEX COMPONENT RRP45"/>
    <property type="match status" value="1"/>
</dbReference>
<dbReference type="InterPro" id="IPR050590">
    <property type="entry name" value="Exosome_comp_Rrp42_subfam"/>
</dbReference>
<dbReference type="InterPro" id="IPR027408">
    <property type="entry name" value="PNPase/RNase_PH_dom_sf"/>
</dbReference>
<evidence type="ECO:0000256" key="3">
    <source>
        <dbReference type="ARBA" id="ARBA00006678"/>
    </source>
</evidence>
<reference evidence="10" key="1">
    <citation type="submission" date="2023-10" db="EMBL/GenBank/DDBJ databases">
        <authorList>
            <person name="Chen Y."/>
            <person name="Shah S."/>
            <person name="Dougan E. K."/>
            <person name="Thang M."/>
            <person name="Chan C."/>
        </authorList>
    </citation>
    <scope>NUCLEOTIDE SEQUENCE [LARGE SCALE GENOMIC DNA]</scope>
</reference>
<dbReference type="SUPFAM" id="SSF54211">
    <property type="entry name" value="Ribosomal protein S5 domain 2-like"/>
    <property type="match status" value="1"/>
</dbReference>
<protein>
    <recommendedName>
        <fullName evidence="12">Exosome complex component RRP45</fullName>
    </recommendedName>
</protein>
<dbReference type="SUPFAM" id="SSF55666">
    <property type="entry name" value="Ribonuclease PH domain 2-like"/>
    <property type="match status" value="1"/>
</dbReference>
<feature type="region of interest" description="Disordered" evidence="7">
    <location>
        <begin position="414"/>
        <end position="451"/>
    </location>
</feature>
<dbReference type="CDD" id="cd11368">
    <property type="entry name" value="RNase_PH_RRP45"/>
    <property type="match status" value="1"/>
</dbReference>
<comment type="caution">
    <text evidence="10">The sequence shown here is derived from an EMBL/GenBank/DDBJ whole genome shotgun (WGS) entry which is preliminary data.</text>
</comment>
<evidence type="ECO:0000259" key="8">
    <source>
        <dbReference type="Pfam" id="PF01138"/>
    </source>
</evidence>
<dbReference type="InterPro" id="IPR036345">
    <property type="entry name" value="ExoRNase_PH_dom2_sf"/>
</dbReference>
<evidence type="ECO:0000313" key="10">
    <source>
        <dbReference type="EMBL" id="CAK0891677.1"/>
    </source>
</evidence>
<evidence type="ECO:0000256" key="4">
    <source>
        <dbReference type="ARBA" id="ARBA00022490"/>
    </source>
</evidence>
<keyword evidence="6" id="KW-0539">Nucleus</keyword>
<feature type="domain" description="Exoribonuclease phosphorolytic" evidence="9">
    <location>
        <begin position="191"/>
        <end position="265"/>
    </location>
</feature>
<evidence type="ECO:0000259" key="9">
    <source>
        <dbReference type="Pfam" id="PF03725"/>
    </source>
</evidence>
<dbReference type="InterPro" id="IPR015847">
    <property type="entry name" value="ExoRNase_PH_dom2"/>
</dbReference>